<evidence type="ECO:0000259" key="8">
    <source>
        <dbReference type="PROSITE" id="PS51194"/>
    </source>
</evidence>
<evidence type="ECO:0000256" key="2">
    <source>
        <dbReference type="ARBA" id="ARBA00022741"/>
    </source>
</evidence>
<evidence type="ECO:0000256" key="7">
    <source>
        <dbReference type="ARBA" id="ARBA00047984"/>
    </source>
</evidence>
<comment type="caution">
    <text evidence="9">The sequence shown here is derived from an EMBL/GenBank/DDBJ whole genome shotgun (WGS) entry which is preliminary data.</text>
</comment>
<dbReference type="InterPro" id="IPR044774">
    <property type="entry name" value="Suv3_DEXQc"/>
</dbReference>
<keyword evidence="6" id="KW-0809">Transit peptide</keyword>
<dbReference type="SUPFAM" id="SSF52540">
    <property type="entry name" value="P-loop containing nucleoside triphosphate hydrolases"/>
    <property type="match status" value="1"/>
</dbReference>
<gene>
    <name evidence="9" type="ORF">B5F17_10005</name>
</gene>
<reference evidence="10" key="1">
    <citation type="submission" date="2017-04" db="EMBL/GenBank/DDBJ databases">
        <title>Function of individual gut microbiota members based on whole genome sequencing of pure cultures obtained from chicken caecum.</title>
        <authorList>
            <person name="Medvecky M."/>
            <person name="Cejkova D."/>
            <person name="Polansky O."/>
            <person name="Karasova D."/>
            <person name="Kubasova T."/>
            <person name="Cizek A."/>
            <person name="Rychlik I."/>
        </authorList>
    </citation>
    <scope>NUCLEOTIDE SEQUENCE [LARGE SCALE GENOMIC DNA]</scope>
    <source>
        <strain evidence="10">An180</strain>
    </source>
</reference>
<dbReference type="GO" id="GO:0016787">
    <property type="term" value="F:hydrolase activity"/>
    <property type="evidence" value="ECO:0007669"/>
    <property type="project" value="UniProtKB-KW"/>
</dbReference>
<evidence type="ECO:0000256" key="4">
    <source>
        <dbReference type="ARBA" id="ARBA00022806"/>
    </source>
</evidence>
<proteinExistence type="predicted"/>
<dbReference type="Pfam" id="PF22527">
    <property type="entry name" value="DEXQc_Suv3"/>
    <property type="match status" value="1"/>
</dbReference>
<evidence type="ECO:0000256" key="1">
    <source>
        <dbReference type="ARBA" id="ARBA00012552"/>
    </source>
</evidence>
<keyword evidence="5" id="KW-0067">ATP-binding</keyword>
<dbReference type="Proteomes" id="UP000195897">
    <property type="component" value="Unassembled WGS sequence"/>
</dbReference>
<dbReference type="EMBL" id="NFKK01000012">
    <property type="protein sequence ID" value="OUP52145.1"/>
    <property type="molecule type" value="Genomic_DNA"/>
</dbReference>
<dbReference type="PANTHER" id="PTHR12131:SF1">
    <property type="entry name" value="ATP-DEPENDENT RNA HELICASE SUPV3L1, MITOCHONDRIAL-RELATED"/>
    <property type="match status" value="1"/>
</dbReference>
<dbReference type="Gene3D" id="1.20.272.40">
    <property type="match status" value="1"/>
</dbReference>
<dbReference type="InterPro" id="IPR055206">
    <property type="entry name" value="DEXQc_SUV3"/>
</dbReference>
<dbReference type="SMART" id="SM00490">
    <property type="entry name" value="HELICc"/>
    <property type="match status" value="1"/>
</dbReference>
<dbReference type="InterPro" id="IPR027417">
    <property type="entry name" value="P-loop_NTPase"/>
</dbReference>
<name>A0A1Y4L5U7_9FIRM</name>
<dbReference type="EC" id="3.6.4.13" evidence="1"/>
<dbReference type="GO" id="GO:0003724">
    <property type="term" value="F:RNA helicase activity"/>
    <property type="evidence" value="ECO:0007669"/>
    <property type="project" value="UniProtKB-EC"/>
</dbReference>
<dbReference type="PANTHER" id="PTHR12131">
    <property type="entry name" value="ATP-DEPENDENT RNA AND DNA HELICASE"/>
    <property type="match status" value="1"/>
</dbReference>
<protein>
    <recommendedName>
        <fullName evidence="1">RNA helicase</fullName>
        <ecNumber evidence="1">3.6.4.13</ecNumber>
    </recommendedName>
</protein>
<dbReference type="InterPro" id="IPR001650">
    <property type="entry name" value="Helicase_C-like"/>
</dbReference>
<keyword evidence="3" id="KW-0378">Hydrolase</keyword>
<comment type="catalytic activity">
    <reaction evidence="7">
        <text>ATP + H2O = ADP + phosphate + H(+)</text>
        <dbReference type="Rhea" id="RHEA:13065"/>
        <dbReference type="ChEBI" id="CHEBI:15377"/>
        <dbReference type="ChEBI" id="CHEBI:15378"/>
        <dbReference type="ChEBI" id="CHEBI:30616"/>
        <dbReference type="ChEBI" id="CHEBI:43474"/>
        <dbReference type="ChEBI" id="CHEBI:456216"/>
        <dbReference type="EC" id="3.6.4.13"/>
    </reaction>
</comment>
<evidence type="ECO:0000256" key="3">
    <source>
        <dbReference type="ARBA" id="ARBA00022801"/>
    </source>
</evidence>
<keyword evidence="4" id="KW-0347">Helicase</keyword>
<sequence length="763" mass="87024">MLDPNEAQWLTVSDLYERGWTDPIIKRLPAPTRGINPHHKNSPKAVRLWSLEDVMRLENRPDIRAQLERVAGRRAGRAERRRAQELQRQNRAFLGGLALEQAFDAQALETMTEGDRTAILLVRRLHQAILSALYDTQPVRSIAEAQDGLRTVMEMTGADVRHSRYLKNPQLLASCAPWLGRGETKRERSLHHLLQKGYTAALVRVAAVILYEYAQRGEPVPAEQILALPDFPVRKLMDSSLYQIYLVDFIPAMIRSQLSDLITVDPKDEYPEARMMQRRFVIHVGGTNTGKTYESLNRLAQAESGVYLAPLRLLALEVQESMLERGVNCSMLTGEEEDIRPGATHIASTVEKLDPHRVYDVAVVDECQMIADRERGFAWTRAILGCCAREIHLCTAPEGLDIIVRLIESCGESYEIEHHGRKCDLILVDQPITLEDVQDGDAFIAFSKRNVLLLAEQLRQIGVPASIIYGALPYATRKLQMERFLRGETRVLVATDAIGMGLNLPIRRVIFTRDRKFDGLHNRALRPEEIRQIGGRAGRFGVYDEGFVTATIDSETIWQGLSAPVEPIKQAMLGFSDLVLRVDHDLLEVLQVWNSIPAIEPYKKMPIDRYIFILKTLQDCGLALDKEQSLRAATIPFDEREEELMDYFLLYCGQYLEGREIEWPRRGKSSLDGLELYSQMLDLYYSFCRAFRQPVDLDWLRTEKENTALQINELLVRELSQKGKSCQVCHAPMPISSKFRVCYKCMMKRKKQSHIQMHGKKSG</sequence>
<dbReference type="Gene3D" id="3.40.50.300">
    <property type="entry name" value="P-loop containing nucleotide triphosphate hydrolases"/>
    <property type="match status" value="2"/>
</dbReference>
<accession>A0A1Y4L5U7</accession>
<keyword evidence="2" id="KW-0547">Nucleotide-binding</keyword>
<dbReference type="Pfam" id="PF00271">
    <property type="entry name" value="Helicase_C"/>
    <property type="match status" value="1"/>
</dbReference>
<dbReference type="InterPro" id="IPR050699">
    <property type="entry name" value="RNA-DNA_Helicase"/>
</dbReference>
<dbReference type="PROSITE" id="PS51194">
    <property type="entry name" value="HELICASE_CTER"/>
    <property type="match status" value="1"/>
</dbReference>
<evidence type="ECO:0000256" key="6">
    <source>
        <dbReference type="ARBA" id="ARBA00022946"/>
    </source>
</evidence>
<dbReference type="RefSeq" id="WP_087373527.1">
    <property type="nucleotide sequence ID" value="NZ_NFKK01000012.1"/>
</dbReference>
<evidence type="ECO:0000256" key="5">
    <source>
        <dbReference type="ARBA" id="ARBA00022840"/>
    </source>
</evidence>
<feature type="domain" description="Helicase C-terminal" evidence="8">
    <location>
        <begin position="427"/>
        <end position="576"/>
    </location>
</feature>
<dbReference type="AlphaFoldDB" id="A0A1Y4L5U7"/>
<dbReference type="GO" id="GO:0005524">
    <property type="term" value="F:ATP binding"/>
    <property type="evidence" value="ECO:0007669"/>
    <property type="project" value="UniProtKB-KW"/>
</dbReference>
<evidence type="ECO:0000313" key="10">
    <source>
        <dbReference type="Proteomes" id="UP000195897"/>
    </source>
</evidence>
<organism evidence="9 10">
    <name type="scientific">Butyricicoccus pullicaecorum</name>
    <dbReference type="NCBI Taxonomy" id="501571"/>
    <lineage>
        <taxon>Bacteria</taxon>
        <taxon>Bacillati</taxon>
        <taxon>Bacillota</taxon>
        <taxon>Clostridia</taxon>
        <taxon>Eubacteriales</taxon>
        <taxon>Butyricicoccaceae</taxon>
        <taxon>Butyricicoccus</taxon>
    </lineage>
</organism>
<dbReference type="CDD" id="cd17913">
    <property type="entry name" value="DEXQc_Suv3"/>
    <property type="match status" value="1"/>
</dbReference>
<evidence type="ECO:0000313" key="9">
    <source>
        <dbReference type="EMBL" id="OUP52145.1"/>
    </source>
</evidence>